<keyword evidence="8" id="KW-0675">Receptor</keyword>
<dbReference type="SUPFAM" id="SSF49464">
    <property type="entry name" value="Carboxypeptidase regulatory domain-like"/>
    <property type="match status" value="1"/>
</dbReference>
<dbReference type="Pfam" id="PF00593">
    <property type="entry name" value="TonB_dep_Rec_b-barrel"/>
    <property type="match status" value="1"/>
</dbReference>
<keyword evidence="4 10" id="KW-0812">Transmembrane</keyword>
<evidence type="ECO:0000313" key="16">
    <source>
        <dbReference type="Proteomes" id="UP001172083"/>
    </source>
</evidence>
<evidence type="ECO:0000256" key="11">
    <source>
        <dbReference type="RuleBase" id="RU003357"/>
    </source>
</evidence>
<dbReference type="InterPro" id="IPR039426">
    <property type="entry name" value="TonB-dep_rcpt-like"/>
</dbReference>
<name>A0ABT8LK31_9BACT</name>
<protein>
    <submittedName>
        <fullName evidence="15">SusC/RagA family TonB-linked outer membrane protein</fullName>
    </submittedName>
</protein>
<evidence type="ECO:0000313" key="15">
    <source>
        <dbReference type="EMBL" id="MDN5216771.1"/>
    </source>
</evidence>
<dbReference type="InterPro" id="IPR008969">
    <property type="entry name" value="CarboxyPept-like_regulatory"/>
</dbReference>
<dbReference type="InterPro" id="IPR012910">
    <property type="entry name" value="Plug_dom"/>
</dbReference>
<dbReference type="Pfam" id="PF13715">
    <property type="entry name" value="CarbopepD_reg_2"/>
    <property type="match status" value="1"/>
</dbReference>
<dbReference type="PANTHER" id="PTHR30069">
    <property type="entry name" value="TONB-DEPENDENT OUTER MEMBRANE RECEPTOR"/>
    <property type="match status" value="1"/>
</dbReference>
<dbReference type="Gene3D" id="2.60.40.1120">
    <property type="entry name" value="Carboxypeptidase-like, regulatory domain"/>
    <property type="match status" value="1"/>
</dbReference>
<keyword evidence="9 10" id="KW-0998">Cell outer membrane</keyword>
<evidence type="ECO:0000259" key="13">
    <source>
        <dbReference type="Pfam" id="PF00593"/>
    </source>
</evidence>
<evidence type="ECO:0000256" key="7">
    <source>
        <dbReference type="ARBA" id="ARBA00023136"/>
    </source>
</evidence>
<accession>A0ABT8LK31</accession>
<dbReference type="InterPro" id="IPR023996">
    <property type="entry name" value="TonB-dep_OMP_SusC/RagA"/>
</dbReference>
<evidence type="ECO:0000256" key="10">
    <source>
        <dbReference type="PROSITE-ProRule" id="PRU01360"/>
    </source>
</evidence>
<evidence type="ECO:0000256" key="6">
    <source>
        <dbReference type="ARBA" id="ARBA00023077"/>
    </source>
</evidence>
<dbReference type="Gene3D" id="2.170.130.10">
    <property type="entry name" value="TonB-dependent receptor, plug domain"/>
    <property type="match status" value="1"/>
</dbReference>
<feature type="domain" description="TonB-dependent receptor plug" evidence="14">
    <location>
        <begin position="121"/>
        <end position="256"/>
    </location>
</feature>
<feature type="signal peptide" evidence="12">
    <location>
        <begin position="1"/>
        <end position="23"/>
    </location>
</feature>
<dbReference type="NCBIfam" id="TIGR04057">
    <property type="entry name" value="SusC_RagA_signa"/>
    <property type="match status" value="1"/>
</dbReference>
<evidence type="ECO:0000256" key="8">
    <source>
        <dbReference type="ARBA" id="ARBA00023170"/>
    </source>
</evidence>
<keyword evidence="5 12" id="KW-0732">Signal</keyword>
<keyword evidence="3 10" id="KW-1134">Transmembrane beta strand</keyword>
<dbReference type="PANTHER" id="PTHR30069:SF29">
    <property type="entry name" value="HEMOGLOBIN AND HEMOGLOBIN-HAPTOGLOBIN-BINDING PROTEIN 1-RELATED"/>
    <property type="match status" value="1"/>
</dbReference>
<comment type="subcellular location">
    <subcellularLocation>
        <location evidence="1 10">Cell outer membrane</location>
        <topology evidence="1 10">Multi-pass membrane protein</topology>
    </subcellularLocation>
</comment>
<feature type="chain" id="PRO_5046863617" evidence="12">
    <location>
        <begin position="24"/>
        <end position="996"/>
    </location>
</feature>
<dbReference type="InterPro" id="IPR036942">
    <property type="entry name" value="Beta-barrel_TonB_sf"/>
</dbReference>
<dbReference type="InterPro" id="IPR023997">
    <property type="entry name" value="TonB-dep_OMP_SusC/RagA_CS"/>
</dbReference>
<evidence type="ECO:0000256" key="1">
    <source>
        <dbReference type="ARBA" id="ARBA00004571"/>
    </source>
</evidence>
<dbReference type="SUPFAM" id="SSF56935">
    <property type="entry name" value="Porins"/>
    <property type="match status" value="1"/>
</dbReference>
<comment type="caution">
    <text evidence="15">The sequence shown here is derived from an EMBL/GenBank/DDBJ whole genome shotgun (WGS) entry which is preliminary data.</text>
</comment>
<dbReference type="NCBIfam" id="TIGR04056">
    <property type="entry name" value="OMP_RagA_SusC"/>
    <property type="match status" value="1"/>
</dbReference>
<keyword evidence="7 10" id="KW-0472">Membrane</keyword>
<evidence type="ECO:0000256" key="12">
    <source>
        <dbReference type="SAM" id="SignalP"/>
    </source>
</evidence>
<evidence type="ECO:0000256" key="2">
    <source>
        <dbReference type="ARBA" id="ARBA00022448"/>
    </source>
</evidence>
<dbReference type="PROSITE" id="PS52016">
    <property type="entry name" value="TONB_DEPENDENT_REC_3"/>
    <property type="match status" value="1"/>
</dbReference>
<comment type="similarity">
    <text evidence="10 11">Belongs to the TonB-dependent receptor family.</text>
</comment>
<dbReference type="Pfam" id="PF07715">
    <property type="entry name" value="Plug"/>
    <property type="match status" value="1"/>
</dbReference>
<dbReference type="Gene3D" id="2.40.170.20">
    <property type="entry name" value="TonB-dependent receptor, beta-barrel domain"/>
    <property type="match status" value="1"/>
</dbReference>
<reference evidence="15" key="1">
    <citation type="submission" date="2023-06" db="EMBL/GenBank/DDBJ databases">
        <title>Genomic of Agaribacillus aureum.</title>
        <authorList>
            <person name="Wang G."/>
        </authorList>
    </citation>
    <scope>NUCLEOTIDE SEQUENCE</scope>
    <source>
        <strain evidence="15">BMA12</strain>
    </source>
</reference>
<keyword evidence="2 10" id="KW-0813">Transport</keyword>
<dbReference type="InterPro" id="IPR000531">
    <property type="entry name" value="Beta-barrel_TonB"/>
</dbReference>
<evidence type="ECO:0000256" key="5">
    <source>
        <dbReference type="ARBA" id="ARBA00022729"/>
    </source>
</evidence>
<sequence>MRNTYLYYLIILLSALCTNTAWAQQVVVNGKVLDKSSNETLAGVNVLIKGTTSGVITDIDGNFSLSVDDPESILIFSYIGYLSQEVSLAKVSSPFNVFLQEDVARLEEVVITGLASNIKRSNLANAVSTVSAKQLTGTTTPQTLDGALYGKLTGANIVANSGAPGGGISIRLRGVTTINGSSEPLYIIDGVYIDNSAVSPGTNNATLSRTNGQIADEQDNAANRIADLDPNDIESIEILKGASASAIYGARANAGVVIITTKRGKEGKTSINFSQDFGFTSILNSLGQRNFTEANVPADQLEAFRAARDNGRLIDYEDELYGETGILSNTKISATGGTEKTKFYVGASIADEEGIIKGTGFERRTLRANIDHKISDVVDFGVSTNFINSSADRSITNNDNSGVSVGISLANTPPWANLFPDADGNYPNNPFASSNFLQTRDLSTVNSTTSRFIGGGKVNVNLIRKDNTFLKLSLNGGFDSYTTETMVHFPEVLQWQRSGASANNGFLSRGDHNFLNINTSAILVFNTKASNWDLTSQLGTARLLFKQERATIQATQLIGGQSNLEQAGSLNAFNRELETEDVGYFFQQEANWGDKIILAAGIRMDKSSLNGDPNKLFGYPKLSAAGNLHNFGIINSNFITQLKVRAAYGESGGVPTPDPVDLQQPAFTIFEGANIDGNAGSLIGSTRGNSEIRPERSKEFETGIDLGLFDNKITIETSYYNRLVDDLILKAEVATSSGFQFRNINGGKLRNEGFELGISASPVNRGNIQWNSRVNFWFNRSKIERLDVPAFDAPNGGFASFLGVFRIQEGSSATQIVGPTPLSEGDVKIGDTEPDFQLSWFNNVTFLKRFEFSMLWHWKEGGDNINLTNLLADFAGTTHDFDDDDNGNGVVNGQERIDGFNSKDNAAAFIEDATYLKLREVSLYYTIPPSVLQGIFNGSLEKVRVGVSGNNLLLFSGYNSYDPEVSNFGSNSISTGVEVAPFPSSRRMFFHLNVSF</sequence>
<dbReference type="Proteomes" id="UP001172083">
    <property type="component" value="Unassembled WGS sequence"/>
</dbReference>
<keyword evidence="16" id="KW-1185">Reference proteome</keyword>
<dbReference type="RefSeq" id="WP_346762108.1">
    <property type="nucleotide sequence ID" value="NZ_JAUJEB010000010.1"/>
</dbReference>
<evidence type="ECO:0000259" key="14">
    <source>
        <dbReference type="Pfam" id="PF07715"/>
    </source>
</evidence>
<feature type="domain" description="TonB-dependent receptor-like beta-barrel" evidence="13">
    <location>
        <begin position="405"/>
        <end position="779"/>
    </location>
</feature>
<evidence type="ECO:0000256" key="9">
    <source>
        <dbReference type="ARBA" id="ARBA00023237"/>
    </source>
</evidence>
<proteinExistence type="inferred from homology"/>
<keyword evidence="6 11" id="KW-0798">TonB box</keyword>
<evidence type="ECO:0000256" key="3">
    <source>
        <dbReference type="ARBA" id="ARBA00022452"/>
    </source>
</evidence>
<organism evidence="15 16">
    <name type="scientific">Agaribacillus aureus</name>
    <dbReference type="NCBI Taxonomy" id="3051825"/>
    <lineage>
        <taxon>Bacteria</taxon>
        <taxon>Pseudomonadati</taxon>
        <taxon>Bacteroidota</taxon>
        <taxon>Cytophagia</taxon>
        <taxon>Cytophagales</taxon>
        <taxon>Splendidivirgaceae</taxon>
        <taxon>Agaribacillus</taxon>
    </lineage>
</organism>
<evidence type="ECO:0000256" key="4">
    <source>
        <dbReference type="ARBA" id="ARBA00022692"/>
    </source>
</evidence>
<dbReference type="EMBL" id="JAUJEB010000010">
    <property type="protein sequence ID" value="MDN5216771.1"/>
    <property type="molecule type" value="Genomic_DNA"/>
</dbReference>
<dbReference type="InterPro" id="IPR037066">
    <property type="entry name" value="Plug_dom_sf"/>
</dbReference>
<gene>
    <name evidence="15" type="ORF">QQ020_32170</name>
</gene>